<name>A0ABN1YN88_9MICO</name>
<evidence type="ECO:0000313" key="1">
    <source>
        <dbReference type="EMBL" id="GAA1417262.1"/>
    </source>
</evidence>
<dbReference type="EMBL" id="BAAAKK010000001">
    <property type="protein sequence ID" value="GAA1417262.1"/>
    <property type="molecule type" value="Genomic_DNA"/>
</dbReference>
<dbReference type="RefSeq" id="WP_343916272.1">
    <property type="nucleotide sequence ID" value="NZ_BAAAKK010000001.1"/>
</dbReference>
<keyword evidence="2" id="KW-1185">Reference proteome</keyword>
<organism evidence="1 2">
    <name type="scientific">Agrococcus citreus</name>
    <dbReference type="NCBI Taxonomy" id="84643"/>
    <lineage>
        <taxon>Bacteria</taxon>
        <taxon>Bacillati</taxon>
        <taxon>Actinomycetota</taxon>
        <taxon>Actinomycetes</taxon>
        <taxon>Micrococcales</taxon>
        <taxon>Microbacteriaceae</taxon>
        <taxon>Agrococcus</taxon>
    </lineage>
</organism>
<accession>A0ABN1YN88</accession>
<comment type="caution">
    <text evidence="1">The sequence shown here is derived from an EMBL/GenBank/DDBJ whole genome shotgun (WGS) entry which is preliminary data.</text>
</comment>
<protein>
    <recommendedName>
        <fullName evidence="3">SnoaL-like domain-containing protein</fullName>
    </recommendedName>
</protein>
<dbReference type="InterPro" id="IPR032710">
    <property type="entry name" value="NTF2-like_dom_sf"/>
</dbReference>
<proteinExistence type="predicted"/>
<dbReference type="Proteomes" id="UP001501266">
    <property type="component" value="Unassembled WGS sequence"/>
</dbReference>
<gene>
    <name evidence="1" type="ORF">GCM10009640_01050</name>
</gene>
<reference evidence="1 2" key="1">
    <citation type="journal article" date="2019" name="Int. J. Syst. Evol. Microbiol.">
        <title>The Global Catalogue of Microorganisms (GCM) 10K type strain sequencing project: providing services to taxonomists for standard genome sequencing and annotation.</title>
        <authorList>
            <consortium name="The Broad Institute Genomics Platform"/>
            <consortium name="The Broad Institute Genome Sequencing Center for Infectious Disease"/>
            <person name="Wu L."/>
            <person name="Ma J."/>
        </authorList>
    </citation>
    <scope>NUCLEOTIDE SEQUENCE [LARGE SCALE GENOMIC DNA]</scope>
    <source>
        <strain evidence="1 2">JCM 12398</strain>
    </source>
</reference>
<dbReference type="Gene3D" id="3.10.450.50">
    <property type="match status" value="1"/>
</dbReference>
<sequence>MTAAAAAAAAELDAYFRAYAQTLGDMDAPATAALWGEPGMMVTDNFIGTVATREELATGLAGSHPEYRARGLARATHTLVDHAVLTDRLLRAHVRWHFWKADGSHIADADFEYLLRRDGDGLLAHVATLLGERAAG</sequence>
<evidence type="ECO:0008006" key="3">
    <source>
        <dbReference type="Google" id="ProtNLM"/>
    </source>
</evidence>
<dbReference type="SUPFAM" id="SSF54427">
    <property type="entry name" value="NTF2-like"/>
    <property type="match status" value="1"/>
</dbReference>
<evidence type="ECO:0000313" key="2">
    <source>
        <dbReference type="Proteomes" id="UP001501266"/>
    </source>
</evidence>